<dbReference type="InterPro" id="IPR020845">
    <property type="entry name" value="AMP-binding_CS"/>
</dbReference>
<evidence type="ECO:0000256" key="1">
    <source>
        <dbReference type="SAM" id="MobiDB-lite"/>
    </source>
</evidence>
<comment type="caution">
    <text evidence="4">The sequence shown here is derived from an EMBL/GenBank/DDBJ whole genome shotgun (WGS) entry which is preliminary data.</text>
</comment>
<dbReference type="Proteomes" id="UP001585018">
    <property type="component" value="Unassembled WGS sequence"/>
</dbReference>
<name>A0ABV5D8X7_9ACTN</name>
<reference evidence="4 5" key="1">
    <citation type="submission" date="2024-01" db="EMBL/GenBank/DDBJ databases">
        <title>Genome mining of biosynthetic gene clusters to explore secondary metabolites of Streptomyces sp.</title>
        <authorList>
            <person name="Baig A."/>
            <person name="Ajitkumar Shintre N."/>
            <person name="Kumar H."/>
            <person name="Anbarasu A."/>
            <person name="Ramaiah S."/>
        </authorList>
    </citation>
    <scope>NUCLEOTIDE SEQUENCE [LARGE SCALE GENOMIC DNA]</scope>
    <source>
        <strain evidence="4 5">A03</strain>
    </source>
</reference>
<dbReference type="Pfam" id="PF13193">
    <property type="entry name" value="AMP-binding_C"/>
    <property type="match status" value="1"/>
</dbReference>
<proteinExistence type="predicted"/>
<dbReference type="PANTHER" id="PTHR43767">
    <property type="entry name" value="LONG-CHAIN-FATTY-ACID--COA LIGASE"/>
    <property type="match status" value="1"/>
</dbReference>
<dbReference type="PROSITE" id="PS00455">
    <property type="entry name" value="AMP_BINDING"/>
    <property type="match status" value="1"/>
</dbReference>
<evidence type="ECO:0000313" key="4">
    <source>
        <dbReference type="EMBL" id="MFB8749046.1"/>
    </source>
</evidence>
<evidence type="ECO:0000313" key="5">
    <source>
        <dbReference type="Proteomes" id="UP001585018"/>
    </source>
</evidence>
<feature type="domain" description="AMP-dependent synthetase/ligase" evidence="2">
    <location>
        <begin position="51"/>
        <end position="345"/>
    </location>
</feature>
<dbReference type="InterPro" id="IPR042099">
    <property type="entry name" value="ANL_N_sf"/>
</dbReference>
<evidence type="ECO:0000259" key="2">
    <source>
        <dbReference type="Pfam" id="PF00501"/>
    </source>
</evidence>
<keyword evidence="5" id="KW-1185">Reference proteome</keyword>
<dbReference type="Gene3D" id="3.40.50.12780">
    <property type="entry name" value="N-terminal domain of ligase-like"/>
    <property type="match status" value="1"/>
</dbReference>
<organism evidence="4 5">
    <name type="scientific">Streptomyces parvulus</name>
    <dbReference type="NCBI Taxonomy" id="146923"/>
    <lineage>
        <taxon>Bacteria</taxon>
        <taxon>Bacillati</taxon>
        <taxon>Actinomycetota</taxon>
        <taxon>Actinomycetes</taxon>
        <taxon>Kitasatosporales</taxon>
        <taxon>Streptomycetaceae</taxon>
        <taxon>Streptomyces</taxon>
    </lineage>
</organism>
<accession>A0ABV5D8X7</accession>
<dbReference type="PANTHER" id="PTHR43767:SF1">
    <property type="entry name" value="NONRIBOSOMAL PEPTIDE SYNTHASE PES1 (EUROFUNG)-RELATED"/>
    <property type="match status" value="1"/>
</dbReference>
<evidence type="ECO:0000259" key="3">
    <source>
        <dbReference type="Pfam" id="PF13193"/>
    </source>
</evidence>
<feature type="region of interest" description="Disordered" evidence="1">
    <location>
        <begin position="491"/>
        <end position="514"/>
    </location>
</feature>
<feature type="domain" description="AMP-binding enzyme C-terminal" evidence="3">
    <location>
        <begin position="408"/>
        <end position="475"/>
    </location>
</feature>
<gene>
    <name evidence="4" type="ORF">VSS30_09515</name>
</gene>
<feature type="compositionally biased region" description="Basic and acidic residues" evidence="1">
    <location>
        <begin position="505"/>
        <end position="514"/>
    </location>
</feature>
<dbReference type="InterPro" id="IPR000873">
    <property type="entry name" value="AMP-dep_synth/lig_dom"/>
</dbReference>
<dbReference type="InterPro" id="IPR050237">
    <property type="entry name" value="ATP-dep_AMP-bd_enzyme"/>
</dbReference>
<dbReference type="InterPro" id="IPR025110">
    <property type="entry name" value="AMP-bd_C"/>
</dbReference>
<dbReference type="InterPro" id="IPR045851">
    <property type="entry name" value="AMP-bd_C_sf"/>
</dbReference>
<dbReference type="Gene3D" id="3.30.300.30">
    <property type="match status" value="1"/>
</dbReference>
<sequence>MNLAARRNCEGRRLDSVFRWVGISVRIAVPKKAACLEGAWIDDILLEGDGSRTALHLGRPVTLDELRLLVDGEQERLRAAGLVGGGTLAVRMPPSLACVVTMLAGWRTGAQVALLDHRLTTYEVGKAIARLTPQLVAEPVEEVSGRLRGFFDVTTRITPLHGGRPAGSADALLQLSSGSTGPSKVIGRTVGSLLAELDRYAQLDGFPRRGERTVVLASVVHVLGLVGGLLHGLASGAEVVLPGTQTVDGVLRAVAAGDAPTTLLGVPSQTALLAAHRTPPRLPQLRRMIVGGELVGADVRERFTRRYDAELGVMYGMTEVGVIATDLTGSTAPGLTPAPGMKVRVDEGQILLGLPRTPYVGPADPTRFVDGWLRTKDAGSLDAAGLLTVHGRLDAQVSVGGLKVDLAEVEEVLTSLPGVTGAVVVHGAGIEAFVSVTGQEAGDGLAALLAARLAPYKRPRAVHTLSEIPRTVTGKPVRNADVLRAAVRAAASAGGSETGPGSDPAHLEPDSALA</sequence>
<dbReference type="Pfam" id="PF00501">
    <property type="entry name" value="AMP-binding"/>
    <property type="match status" value="1"/>
</dbReference>
<protein>
    <submittedName>
        <fullName evidence="4">AMP-binding protein</fullName>
    </submittedName>
</protein>
<dbReference type="SUPFAM" id="SSF56801">
    <property type="entry name" value="Acetyl-CoA synthetase-like"/>
    <property type="match status" value="1"/>
</dbReference>
<dbReference type="EMBL" id="JAYMRR010000004">
    <property type="protein sequence ID" value="MFB8749046.1"/>
    <property type="molecule type" value="Genomic_DNA"/>
</dbReference>